<organism evidence="3 4">
    <name type="scientific">Arenibacter algicola</name>
    <dbReference type="NCBI Taxonomy" id="616991"/>
    <lineage>
        <taxon>Bacteria</taxon>
        <taxon>Pseudomonadati</taxon>
        <taxon>Bacteroidota</taxon>
        <taxon>Flavobacteriia</taxon>
        <taxon>Flavobacteriales</taxon>
        <taxon>Flavobacteriaceae</taxon>
        <taxon>Arenibacter</taxon>
    </lineage>
</organism>
<sequence>MKTYYILFLLIVFVPQRSSAQIMDDSGTYLNPIKTELQKKWPANRTVNLVFHGHSVPSGYFRTPHVSTLDSYPYLTLKNVKDLYPHAVVNSITTSIGGEQSEQGAKRFKDDVLSHKPDVLFIDYALNDRRIGLTRAKKAWEKMIQEAIAYGTKVILLTPTPDLNEDIQSPNSELAKYSGQIRELAKKYKIGLVDSYILFQKIAKTEDLNTYMAQGNHINKKGHQVVVKAILDLFNSESK</sequence>
<protein>
    <submittedName>
        <fullName evidence="3">Lysophospholipase L1-like esterase</fullName>
    </submittedName>
</protein>
<keyword evidence="4" id="KW-1185">Reference proteome</keyword>
<dbReference type="InterPro" id="IPR051532">
    <property type="entry name" value="Ester_Hydrolysis_Enzymes"/>
</dbReference>
<accession>A0ABY3AFW9</accession>
<dbReference type="EMBL" id="VHIF01000001">
    <property type="protein sequence ID" value="TQO39642.1"/>
    <property type="molecule type" value="Genomic_DNA"/>
</dbReference>
<dbReference type="InterPro" id="IPR036514">
    <property type="entry name" value="SGNH_hydro_sf"/>
</dbReference>
<dbReference type="SUPFAM" id="SSF52266">
    <property type="entry name" value="SGNH hydrolase"/>
    <property type="match status" value="1"/>
</dbReference>
<dbReference type="Proteomes" id="UP000315363">
    <property type="component" value="Unassembled WGS sequence"/>
</dbReference>
<dbReference type="Pfam" id="PF13472">
    <property type="entry name" value="Lipase_GDSL_2"/>
    <property type="match status" value="1"/>
</dbReference>
<feature type="domain" description="SGNH hydrolase-type esterase" evidence="2">
    <location>
        <begin position="52"/>
        <end position="225"/>
    </location>
</feature>
<gene>
    <name evidence="3" type="ORF">GQ41_4324</name>
</gene>
<comment type="caution">
    <text evidence="3">The sequence shown here is derived from an EMBL/GenBank/DDBJ whole genome shotgun (WGS) entry which is preliminary data.</text>
</comment>
<proteinExistence type="predicted"/>
<dbReference type="PANTHER" id="PTHR30383:SF5">
    <property type="entry name" value="SGNH HYDROLASE-TYPE ESTERASE DOMAIN-CONTAINING PROTEIN"/>
    <property type="match status" value="1"/>
</dbReference>
<dbReference type="InterPro" id="IPR013830">
    <property type="entry name" value="SGNH_hydro"/>
</dbReference>
<evidence type="ECO:0000313" key="4">
    <source>
        <dbReference type="Proteomes" id="UP000315363"/>
    </source>
</evidence>
<evidence type="ECO:0000256" key="1">
    <source>
        <dbReference type="SAM" id="SignalP"/>
    </source>
</evidence>
<reference evidence="3 4" key="1">
    <citation type="submission" date="2019-06" db="EMBL/GenBank/DDBJ databases">
        <title>A large-scale integrated study on North Sea by COGITO (Coastal Microbe Genomic &amp; Taxonomic Observatory).</title>
        <authorList>
            <person name="Teeling H."/>
        </authorList>
    </citation>
    <scope>NUCLEOTIDE SEQUENCE [LARGE SCALE GENOMIC DNA]</scope>
    <source>
        <strain evidence="3 4">MAR_2009_79</strain>
    </source>
</reference>
<name>A0ABY3AFW9_9FLAO</name>
<dbReference type="RefSeq" id="WP_142190869.1">
    <property type="nucleotide sequence ID" value="NZ_VHIF01000001.1"/>
</dbReference>
<keyword evidence="1" id="KW-0732">Signal</keyword>
<dbReference type="Gene3D" id="3.40.50.1110">
    <property type="entry name" value="SGNH hydrolase"/>
    <property type="match status" value="1"/>
</dbReference>
<evidence type="ECO:0000313" key="3">
    <source>
        <dbReference type="EMBL" id="TQO39642.1"/>
    </source>
</evidence>
<feature type="signal peptide" evidence="1">
    <location>
        <begin position="1"/>
        <end position="20"/>
    </location>
</feature>
<feature type="chain" id="PRO_5046524897" evidence="1">
    <location>
        <begin position="21"/>
        <end position="239"/>
    </location>
</feature>
<evidence type="ECO:0000259" key="2">
    <source>
        <dbReference type="Pfam" id="PF13472"/>
    </source>
</evidence>
<dbReference type="PANTHER" id="PTHR30383">
    <property type="entry name" value="THIOESTERASE 1/PROTEASE 1/LYSOPHOSPHOLIPASE L1"/>
    <property type="match status" value="1"/>
</dbReference>